<gene>
    <name evidence="2" type="ORF">RT717_12340</name>
</gene>
<keyword evidence="1" id="KW-0732">Signal</keyword>
<name>A0ABZ0IYF8_9BACT</name>
<feature type="signal peptide" evidence="1">
    <location>
        <begin position="1"/>
        <end position="19"/>
    </location>
</feature>
<proteinExistence type="predicted"/>
<organism evidence="2 3">
    <name type="scientific">Imperialibacter roseus</name>
    <dbReference type="NCBI Taxonomy" id="1324217"/>
    <lineage>
        <taxon>Bacteria</taxon>
        <taxon>Pseudomonadati</taxon>
        <taxon>Bacteroidota</taxon>
        <taxon>Cytophagia</taxon>
        <taxon>Cytophagales</taxon>
        <taxon>Flammeovirgaceae</taxon>
        <taxon>Imperialibacter</taxon>
    </lineage>
</organism>
<evidence type="ECO:0008006" key="4">
    <source>
        <dbReference type="Google" id="ProtNLM"/>
    </source>
</evidence>
<reference evidence="2 3" key="1">
    <citation type="journal article" date="2023" name="Microbiol. Resour. Announc.">
        <title>Complete Genome Sequence of Imperialibacter roseus strain P4T.</title>
        <authorList>
            <person name="Tizabi D.R."/>
            <person name="Bachvaroff T."/>
            <person name="Hill R.T."/>
        </authorList>
    </citation>
    <scope>NUCLEOTIDE SEQUENCE [LARGE SCALE GENOMIC DNA]</scope>
    <source>
        <strain evidence="2 3">P4T</strain>
    </source>
</reference>
<evidence type="ECO:0000313" key="2">
    <source>
        <dbReference type="EMBL" id="WOK09429.1"/>
    </source>
</evidence>
<evidence type="ECO:0000313" key="3">
    <source>
        <dbReference type="Proteomes" id="UP001302349"/>
    </source>
</evidence>
<dbReference type="EMBL" id="CP136051">
    <property type="protein sequence ID" value="WOK09429.1"/>
    <property type="molecule type" value="Genomic_DNA"/>
</dbReference>
<protein>
    <recommendedName>
        <fullName evidence="4">Outer membrane protein beta-barrel domain-containing protein</fullName>
    </recommendedName>
</protein>
<sequence>MKIGFFVLIMMAVTGQALSQGVDSLAVDSVKLLKKQINKPARKYGVWAAGYIEPAYLRQANGVNLGGGLSFLFRSRYHVGAYGSVYMGDYNQRLIFPNEFSMKYSHAGLWTGYKTTLEKPFQFTFDAKVGQGKVFWERRDNFYNMFEDYALFVQPSAGCDYKFLPFAILHGEVGYRLVKGLDIPEVSDDDFSGLTLNVMIKIGLF</sequence>
<accession>A0ABZ0IYF8</accession>
<feature type="chain" id="PRO_5046723698" description="Outer membrane protein beta-barrel domain-containing protein" evidence="1">
    <location>
        <begin position="20"/>
        <end position="205"/>
    </location>
</feature>
<keyword evidence="3" id="KW-1185">Reference proteome</keyword>
<dbReference type="Proteomes" id="UP001302349">
    <property type="component" value="Chromosome"/>
</dbReference>
<dbReference type="RefSeq" id="WP_317492047.1">
    <property type="nucleotide sequence ID" value="NZ_CP136051.1"/>
</dbReference>
<evidence type="ECO:0000256" key="1">
    <source>
        <dbReference type="SAM" id="SignalP"/>
    </source>
</evidence>